<organism evidence="1 2">
    <name type="scientific">Mycteria americana</name>
    <name type="common">Wood stork</name>
    <dbReference type="NCBI Taxonomy" id="33587"/>
    <lineage>
        <taxon>Eukaryota</taxon>
        <taxon>Metazoa</taxon>
        <taxon>Chordata</taxon>
        <taxon>Craniata</taxon>
        <taxon>Vertebrata</taxon>
        <taxon>Euteleostomi</taxon>
        <taxon>Archelosauria</taxon>
        <taxon>Archosauria</taxon>
        <taxon>Dinosauria</taxon>
        <taxon>Saurischia</taxon>
        <taxon>Theropoda</taxon>
        <taxon>Coelurosauria</taxon>
        <taxon>Aves</taxon>
        <taxon>Neognathae</taxon>
        <taxon>Neoaves</taxon>
        <taxon>Aequornithes</taxon>
        <taxon>Ciconiiformes</taxon>
        <taxon>Ciconiidae</taxon>
        <taxon>Mycteria</taxon>
    </lineage>
</organism>
<sequence length="273" mass="29504">MISNKSKCRILHLGWGDPDYRGSFPWAAVLQELLQHGSIPWGTILQEQTAPASVLHEPQFLPENLLLLRLLSMGSSSCQEPAPASSLSGLQLPSGHIHLLQCGVLYGSNCNWNMSGTAAAKAWGPTHGTQSFTNFSNVGPSHRLQFFKNCSSMGPFHGVQSYKNRLLQCGSPMGSQVLSGACSCVGSPRAAASFRHIHLLQHGVLHRLQAGKMGKALKEEHTPTNTSFGEDTDTPASPQQLAPGTWACDRHKQRTFRTCQHKGAQAISAQCGE</sequence>
<comment type="caution">
    <text evidence="1">The sequence shown here is derived from an EMBL/GenBank/DDBJ whole genome shotgun (WGS) entry which is preliminary data.</text>
</comment>
<evidence type="ECO:0000313" key="1">
    <source>
        <dbReference type="EMBL" id="KAK4806765.1"/>
    </source>
</evidence>
<proteinExistence type="predicted"/>
<dbReference type="AlphaFoldDB" id="A0AAN7RKR4"/>
<reference evidence="1 2" key="1">
    <citation type="journal article" date="2023" name="J. Hered.">
        <title>Chromosome-level genome of the wood stork (Mycteria americana) provides insight into avian chromosome evolution.</title>
        <authorList>
            <person name="Flamio R. Jr."/>
            <person name="Ramstad K.M."/>
        </authorList>
    </citation>
    <scope>NUCLEOTIDE SEQUENCE [LARGE SCALE GENOMIC DNA]</scope>
    <source>
        <strain evidence="1">JAX WOST 10</strain>
    </source>
</reference>
<accession>A0AAN7RKR4</accession>
<dbReference type="EMBL" id="JAUNZN010000033">
    <property type="protein sequence ID" value="KAK4806765.1"/>
    <property type="molecule type" value="Genomic_DNA"/>
</dbReference>
<dbReference type="Proteomes" id="UP001333110">
    <property type="component" value="Unassembled WGS sequence"/>
</dbReference>
<keyword evidence="2" id="KW-1185">Reference proteome</keyword>
<name>A0AAN7RKR4_MYCAM</name>
<gene>
    <name evidence="1" type="ORF">QYF61_005561</name>
</gene>
<evidence type="ECO:0000313" key="2">
    <source>
        <dbReference type="Proteomes" id="UP001333110"/>
    </source>
</evidence>
<protein>
    <submittedName>
        <fullName evidence="1">Uncharacterized protein</fullName>
    </submittedName>
</protein>